<dbReference type="InterPro" id="IPR029028">
    <property type="entry name" value="Alpha/beta_knot_MTases"/>
</dbReference>
<keyword evidence="7" id="KW-1185">Reference proteome</keyword>
<evidence type="ECO:0000313" key="6">
    <source>
        <dbReference type="EMBL" id="OZI59520.1"/>
    </source>
</evidence>
<dbReference type="InterPro" id="IPR004384">
    <property type="entry name" value="RNA_MeTrfase_TrmJ/LasT"/>
</dbReference>
<keyword evidence="4" id="KW-0949">S-adenosyl-L-methionine</keyword>
<comment type="similarity">
    <text evidence="1">Belongs to the class IV-like SAM-binding methyltransferase superfamily. RNA methyltransferase TrmH family.</text>
</comment>
<dbReference type="PANTHER" id="PTHR42786:SF2">
    <property type="entry name" value="TRNA (CYTIDINE_URIDINE-2'-O-)-METHYLTRANSFERASE TRMJ"/>
    <property type="match status" value="1"/>
</dbReference>
<dbReference type="GO" id="GO:0005829">
    <property type="term" value="C:cytosol"/>
    <property type="evidence" value="ECO:0007669"/>
    <property type="project" value="TreeGrafter"/>
</dbReference>
<dbReference type="GO" id="GO:0008173">
    <property type="term" value="F:RNA methyltransferase activity"/>
    <property type="evidence" value="ECO:0007669"/>
    <property type="project" value="InterPro"/>
</dbReference>
<dbReference type="CDD" id="cd18093">
    <property type="entry name" value="SpoU-like_TrmJ"/>
    <property type="match status" value="1"/>
</dbReference>
<dbReference type="EMBL" id="NEVS01000004">
    <property type="protein sequence ID" value="OZI59520.1"/>
    <property type="molecule type" value="Genomic_DNA"/>
</dbReference>
<dbReference type="Gene3D" id="1.10.8.590">
    <property type="match status" value="1"/>
</dbReference>
<gene>
    <name evidence="6" type="ORF">CAL28_08250</name>
</gene>
<evidence type="ECO:0000259" key="5">
    <source>
        <dbReference type="Pfam" id="PF00588"/>
    </source>
</evidence>
<dbReference type="PIRSF" id="PIRSF004808">
    <property type="entry name" value="LasT"/>
    <property type="match status" value="1"/>
</dbReference>
<dbReference type="InterPro" id="IPR029026">
    <property type="entry name" value="tRNA_m1G_MTases_N"/>
</dbReference>
<dbReference type="OrthoDB" id="9806346at2"/>
<organism evidence="6 7">
    <name type="scientific">Bordetella genomosp. 11</name>
    <dbReference type="NCBI Taxonomy" id="1416808"/>
    <lineage>
        <taxon>Bacteria</taxon>
        <taxon>Pseudomonadati</taxon>
        <taxon>Pseudomonadota</taxon>
        <taxon>Betaproteobacteria</taxon>
        <taxon>Burkholderiales</taxon>
        <taxon>Alcaligenaceae</taxon>
        <taxon>Bordetella</taxon>
    </lineage>
</organism>
<comment type="caution">
    <text evidence="6">The sequence shown here is derived from an EMBL/GenBank/DDBJ whole genome shotgun (WGS) entry which is preliminary data.</text>
</comment>
<dbReference type="InterPro" id="IPR001537">
    <property type="entry name" value="SpoU_MeTrfase"/>
</dbReference>
<evidence type="ECO:0000256" key="1">
    <source>
        <dbReference type="ARBA" id="ARBA00007228"/>
    </source>
</evidence>
<name>A0A261UE51_9BORD</name>
<dbReference type="PANTHER" id="PTHR42786">
    <property type="entry name" value="TRNA/RRNA METHYLTRANSFERASE"/>
    <property type="match status" value="1"/>
</dbReference>
<proteinExistence type="inferred from homology"/>
<dbReference type="AlphaFoldDB" id="A0A261UE51"/>
<protein>
    <submittedName>
        <fullName evidence="6">RNA methyltransferase</fullName>
    </submittedName>
</protein>
<keyword evidence="2 6" id="KW-0489">Methyltransferase</keyword>
<feature type="domain" description="tRNA/rRNA methyltransferase SpoU type" evidence="5">
    <location>
        <begin position="14"/>
        <end position="168"/>
    </location>
</feature>
<evidence type="ECO:0000256" key="3">
    <source>
        <dbReference type="ARBA" id="ARBA00022679"/>
    </source>
</evidence>
<sequence>MTQASTPQRAFARVRFVMVEPSHPGNVGSAARAIKTMGFSDLALVAPRLEDMVAQPEAVALASGAGDVLAAATVHDTLESALAPVTLAFALTARVRDLGPPPCDIRQAAELARGHLAGHEAGSVAIVLGTERAGLTNAQIAACHRICHIPANPEYSSLNVAQALQLAAWELRYALISAQGGSLLPATTAQAPDPGAEPAPVEAVHALLTHWEEALVAVKFLDPKHPKKLMPRMRHLFSRSALTRDEVDMLRGVCTAMLKAAGARRGD</sequence>
<keyword evidence="3 6" id="KW-0808">Transferase</keyword>
<dbReference type="Proteomes" id="UP000215767">
    <property type="component" value="Unassembled WGS sequence"/>
</dbReference>
<accession>A0A261UE51</accession>
<evidence type="ECO:0000256" key="4">
    <source>
        <dbReference type="ARBA" id="ARBA00022691"/>
    </source>
</evidence>
<evidence type="ECO:0000256" key="2">
    <source>
        <dbReference type="ARBA" id="ARBA00022603"/>
    </source>
</evidence>
<dbReference type="RefSeq" id="WP_094840955.1">
    <property type="nucleotide sequence ID" value="NZ_NEVS01000004.1"/>
</dbReference>
<dbReference type="GO" id="GO:0003723">
    <property type="term" value="F:RNA binding"/>
    <property type="evidence" value="ECO:0007669"/>
    <property type="project" value="InterPro"/>
</dbReference>
<reference evidence="7" key="1">
    <citation type="submission" date="2017-05" db="EMBL/GenBank/DDBJ databases">
        <title>Complete and WGS of Bordetella genogroups.</title>
        <authorList>
            <person name="Spilker T."/>
            <person name="Lipuma J."/>
        </authorList>
    </citation>
    <scope>NUCLEOTIDE SEQUENCE [LARGE SCALE GENOMIC DNA]</scope>
    <source>
        <strain evidence="7">AU8856</strain>
    </source>
</reference>
<dbReference type="Gene3D" id="3.40.1280.10">
    <property type="match status" value="1"/>
</dbReference>
<dbReference type="GO" id="GO:0002128">
    <property type="term" value="P:tRNA nucleoside ribose methylation"/>
    <property type="evidence" value="ECO:0007669"/>
    <property type="project" value="TreeGrafter"/>
</dbReference>
<dbReference type="Pfam" id="PF00588">
    <property type="entry name" value="SpoU_methylase"/>
    <property type="match status" value="1"/>
</dbReference>
<dbReference type="SUPFAM" id="SSF75217">
    <property type="entry name" value="alpha/beta knot"/>
    <property type="match status" value="1"/>
</dbReference>
<evidence type="ECO:0000313" key="7">
    <source>
        <dbReference type="Proteomes" id="UP000215767"/>
    </source>
</evidence>